<dbReference type="WormBase" id="SRAE_2000073000">
    <property type="protein sequence ID" value="SRP08799"/>
    <property type="gene ID" value="WBGene00260930"/>
</dbReference>
<feature type="chain" id="PRO_5015030709" evidence="2">
    <location>
        <begin position="21"/>
        <end position="728"/>
    </location>
</feature>
<dbReference type="Proteomes" id="UP000035682">
    <property type="component" value="Unplaced"/>
</dbReference>
<accession>A0A090LEV1</accession>
<keyword evidence="2" id="KW-0732">Signal</keyword>
<evidence type="ECO:0000313" key="6">
    <source>
        <dbReference type="WormBase" id="SRAE_2000073000"/>
    </source>
</evidence>
<name>A0A090LEV1_STRRB</name>
<evidence type="ECO:0000313" key="5">
    <source>
        <dbReference type="WBParaSite" id="SRAE_2000073000.1"/>
    </source>
</evidence>
<protein>
    <submittedName>
        <fullName evidence="3 5">Uncharacterized protein</fullName>
    </submittedName>
</protein>
<dbReference type="AlphaFoldDB" id="A0A090LEV1"/>
<sequence length="728" mass="86249">MKVFLLFILLIIFILKVVINEHVTIRYHEYKYTTFKYPPWISKNIKLHELEDLKINETKFENIHFKNHKVIYIEWEEIQKPLFYPNRTYGLMIFNEDLNDFHGFFFHKNLRSFHFVDFKIHGLFLNVHKCNIGYLFFDKEINYEKINHNKNIYTVEYAVLIIIKSLSNIIVLNEINYHETNIKISLCPYINWITNNGPTKYIPDDYIINDGFKDPFSEDAYIITPVFKKNPKLSFFSCGKLKQPTLNYISVGYNLIDDENERKYVKEIDPLHDDIICNNGNDKNNYLIYSFSKTSTNDMIKNRMERIIISSSKIYKLYAGQTIFLYKKFGFEEYDPEWEYKDIKCVLKLKNNINATILPTLGSINLVKYNPYNEIFYQFIQKEDFEMIKEFKCLSKVEGEYKNNLDEFYSKAVEFTVIKIDNQENILKNTSNEIIFYKYKMDNFGSYICKDSRSKELYDKKILTFKKVYFIPGNDTEINLIEGIVQKNRDSYAGCQQSYESFSNITEIKVNFIENNKNFTIIGNILNLPYSIEIEDNQVIFKDYDNISDVKIECTYKTILNTTFVTKQNFKLSKREYSKIMSNVIGDSTFRNFVISSSNPLSWMLTFIVIVTFFFIVFVITLLRMNKKRKKIEEKKDINKSSNYSMDSFTSSSSSTNGTFVSQLFRFNNRKFLRKKKGTMNNEKNITQLPTLSTTIKSESLSSVSSSVKENKKKKYFTNDDTFKIITN</sequence>
<evidence type="ECO:0000313" key="3">
    <source>
        <dbReference type="EMBL" id="CEF66060.1"/>
    </source>
</evidence>
<reference evidence="5" key="2">
    <citation type="submission" date="2020-12" db="UniProtKB">
        <authorList>
            <consortium name="WormBaseParasite"/>
        </authorList>
    </citation>
    <scope>IDENTIFICATION</scope>
</reference>
<proteinExistence type="predicted"/>
<dbReference type="CTD" id="36378424"/>
<keyword evidence="1" id="KW-0812">Transmembrane</keyword>
<keyword evidence="4" id="KW-1185">Reference proteome</keyword>
<feature type="signal peptide" evidence="2">
    <location>
        <begin position="1"/>
        <end position="20"/>
    </location>
</feature>
<reference evidence="3 4" key="1">
    <citation type="submission" date="2014-09" db="EMBL/GenBank/DDBJ databases">
        <authorList>
            <person name="Martin A.A."/>
        </authorList>
    </citation>
    <scope>NUCLEOTIDE SEQUENCE</scope>
    <source>
        <strain evidence="4">ED321</strain>
        <strain evidence="3">ED321 Heterogonic</strain>
    </source>
</reference>
<organism evidence="3">
    <name type="scientific">Strongyloides ratti</name>
    <name type="common">Parasitic roundworm</name>
    <dbReference type="NCBI Taxonomy" id="34506"/>
    <lineage>
        <taxon>Eukaryota</taxon>
        <taxon>Metazoa</taxon>
        <taxon>Ecdysozoa</taxon>
        <taxon>Nematoda</taxon>
        <taxon>Chromadorea</taxon>
        <taxon>Rhabditida</taxon>
        <taxon>Tylenchina</taxon>
        <taxon>Panagrolaimomorpha</taxon>
        <taxon>Strongyloidoidea</taxon>
        <taxon>Strongyloididae</taxon>
        <taxon>Strongyloides</taxon>
    </lineage>
</organism>
<evidence type="ECO:0000256" key="2">
    <source>
        <dbReference type="SAM" id="SignalP"/>
    </source>
</evidence>
<dbReference type="EMBL" id="LN609529">
    <property type="protein sequence ID" value="CEF66060.1"/>
    <property type="molecule type" value="Genomic_DNA"/>
</dbReference>
<evidence type="ECO:0000256" key="1">
    <source>
        <dbReference type="SAM" id="Phobius"/>
    </source>
</evidence>
<gene>
    <name evidence="3 5 6" type="ORF">SRAE_2000073000</name>
</gene>
<dbReference type="RefSeq" id="XP_024505260.1">
    <property type="nucleotide sequence ID" value="XM_024651599.1"/>
</dbReference>
<keyword evidence="1" id="KW-0472">Membrane</keyword>
<dbReference type="WBParaSite" id="SRAE_2000073000.1">
    <property type="protein sequence ID" value="SRAE_2000073000.1"/>
    <property type="gene ID" value="WBGene00260930"/>
</dbReference>
<feature type="transmembrane region" description="Helical" evidence="1">
    <location>
        <begin position="601"/>
        <end position="623"/>
    </location>
</feature>
<keyword evidence="1" id="KW-1133">Transmembrane helix</keyword>
<evidence type="ECO:0000313" key="4">
    <source>
        <dbReference type="Proteomes" id="UP000035682"/>
    </source>
</evidence>
<dbReference type="GeneID" id="36378424"/>